<dbReference type="GO" id="GO:0003723">
    <property type="term" value="F:RNA binding"/>
    <property type="evidence" value="ECO:0007669"/>
    <property type="project" value="TreeGrafter"/>
</dbReference>
<dbReference type="Pfam" id="PF01294">
    <property type="entry name" value="Ribosomal_L13e"/>
    <property type="match status" value="2"/>
</dbReference>
<evidence type="ECO:0000256" key="6">
    <source>
        <dbReference type="ARBA" id="ARBA00025740"/>
    </source>
</evidence>
<dbReference type="OrthoDB" id="1667587at2759"/>
<dbReference type="Gene3D" id="2.130.10.10">
    <property type="entry name" value="YVTN repeat-like/Quinoprotein amine dehydrogenase"/>
    <property type="match status" value="1"/>
</dbReference>
<accession>A0A196SP95</accession>
<dbReference type="GO" id="GO:0003735">
    <property type="term" value="F:structural constituent of ribosome"/>
    <property type="evidence" value="ECO:0007669"/>
    <property type="project" value="InterPro"/>
</dbReference>
<protein>
    <submittedName>
        <fullName evidence="7">60S ribosomal protein L13-1</fullName>
    </submittedName>
</protein>
<dbReference type="InterPro" id="IPR015943">
    <property type="entry name" value="WD40/YVTN_repeat-like_dom_sf"/>
</dbReference>
<dbReference type="STRING" id="478820.A0A196SP95"/>
<evidence type="ECO:0000256" key="3">
    <source>
        <dbReference type="ARBA" id="ARBA00022737"/>
    </source>
</evidence>
<evidence type="ECO:0000256" key="5">
    <source>
        <dbReference type="ARBA" id="ARBA00023274"/>
    </source>
</evidence>
<keyword evidence="3" id="KW-0677">Repeat</keyword>
<dbReference type="InterPro" id="IPR036322">
    <property type="entry name" value="WD40_repeat_dom_sf"/>
</dbReference>
<organism evidence="7 8">
    <name type="scientific">Blastocystis sp. subtype 1 (strain ATCC 50177 / NandII)</name>
    <dbReference type="NCBI Taxonomy" id="478820"/>
    <lineage>
        <taxon>Eukaryota</taxon>
        <taxon>Sar</taxon>
        <taxon>Stramenopiles</taxon>
        <taxon>Bigyra</taxon>
        <taxon>Opalozoa</taxon>
        <taxon>Opalinata</taxon>
        <taxon>Blastocystidae</taxon>
        <taxon>Blastocystis</taxon>
    </lineage>
</organism>
<proteinExistence type="inferred from homology"/>
<evidence type="ECO:0000313" key="8">
    <source>
        <dbReference type="Proteomes" id="UP000078348"/>
    </source>
</evidence>
<dbReference type="InterPro" id="IPR048720">
    <property type="entry name" value="PROPPIN"/>
</dbReference>
<dbReference type="InterPro" id="IPR001680">
    <property type="entry name" value="WD40_rpt"/>
</dbReference>
<reference evidence="7 8" key="1">
    <citation type="submission" date="2016-05" db="EMBL/GenBank/DDBJ databases">
        <title>Nuclear genome of Blastocystis sp. subtype 1 NandII.</title>
        <authorList>
            <person name="Gentekaki E."/>
            <person name="Curtis B."/>
            <person name="Stairs C."/>
            <person name="Eme L."/>
            <person name="Herman E."/>
            <person name="Klimes V."/>
            <person name="Arias M.C."/>
            <person name="Elias M."/>
            <person name="Hilliou F."/>
            <person name="Klute M."/>
            <person name="Malik S.-B."/>
            <person name="Pightling A."/>
            <person name="Rachubinski R."/>
            <person name="Salas D."/>
            <person name="Schlacht A."/>
            <person name="Suga H."/>
            <person name="Archibald J."/>
            <person name="Ball S.G."/>
            <person name="Clark G."/>
            <person name="Dacks J."/>
            <person name="Van Der Giezen M."/>
            <person name="Tsaousis A."/>
            <person name="Roger A."/>
        </authorList>
    </citation>
    <scope>NUCLEOTIDE SEQUENCE [LARGE SCALE GENOMIC DNA]</scope>
    <source>
        <strain evidence="8">ATCC 50177 / NandII</strain>
    </source>
</reference>
<keyword evidence="4 7" id="KW-0689">Ribosomal protein</keyword>
<dbReference type="PANTHER" id="PTHR11722:SF0">
    <property type="entry name" value="LARGE RIBOSOMAL SUBUNIT PROTEIN EL13"/>
    <property type="match status" value="1"/>
</dbReference>
<dbReference type="Gene3D" id="1.20.5.110">
    <property type="match status" value="1"/>
</dbReference>
<sequence>MKHNNVLPNAHFKKDWDKRVKTWFDQAGQKRRRRLLRKAKAAAIAPRPACGLLRPEAGINPREAETIGIAVDYRRTNKSVEALQANVERLNAYKSKLVVFPKSGKAEEATQFQGVFMPVEKVAPKVEFMAVSEEMKKHNAFMGLRQARCDARNFGKRAKRAAEKAAEAQDLIVVLDTETHIYHLKDLTLLKRVTTCSNPKGLACVQLRNGCPVLCLLGEKKGHIRVIDGNRDFSFHAHETAISAMCLSSNGELLASASVRGSVIRVFDASSGKCLSVIRRGRMHADIVNIEFDRHSQYLMCNSATTVHIAKRAVMKRYFKQSELSLQEATTEEMVSADSNERMFKGLFSDSFSFRYANPDRSKSMLAVFGSEPESVFVLTANGLFTKLSIDAEKGLVRYQVTDLRSC</sequence>
<keyword evidence="8" id="KW-1185">Reference proteome</keyword>
<evidence type="ECO:0000256" key="2">
    <source>
        <dbReference type="ARBA" id="ARBA00022574"/>
    </source>
</evidence>
<dbReference type="EMBL" id="LXWW01000023">
    <property type="protein sequence ID" value="OAO17639.1"/>
    <property type="molecule type" value="Genomic_DNA"/>
</dbReference>
<dbReference type="AlphaFoldDB" id="A0A196SP95"/>
<comment type="similarity">
    <text evidence="1">Belongs to the eukaryotic ribosomal protein eL13 family.</text>
</comment>
<dbReference type="GO" id="GO:0006412">
    <property type="term" value="P:translation"/>
    <property type="evidence" value="ECO:0007669"/>
    <property type="project" value="InterPro"/>
</dbReference>
<dbReference type="PANTHER" id="PTHR11722">
    <property type="entry name" value="60S RIBOSOMAL PROTEIN L13"/>
    <property type="match status" value="1"/>
</dbReference>
<dbReference type="GO" id="GO:0022625">
    <property type="term" value="C:cytosolic large ribosomal subunit"/>
    <property type="evidence" value="ECO:0007669"/>
    <property type="project" value="TreeGrafter"/>
</dbReference>
<gene>
    <name evidence="7" type="ORF">AV274_0663</name>
</gene>
<dbReference type="FunFam" id="1.20.5.110:FF:000003">
    <property type="entry name" value="60S ribosomal protein L13"/>
    <property type="match status" value="1"/>
</dbReference>
<dbReference type="Pfam" id="PF21032">
    <property type="entry name" value="PROPPIN"/>
    <property type="match status" value="1"/>
</dbReference>
<dbReference type="InterPro" id="IPR001380">
    <property type="entry name" value="Ribosomal_eL13"/>
</dbReference>
<keyword evidence="5" id="KW-0687">Ribonucleoprotein</keyword>
<dbReference type="SUPFAM" id="SSF50978">
    <property type="entry name" value="WD40 repeat-like"/>
    <property type="match status" value="1"/>
</dbReference>
<comment type="similarity">
    <text evidence="6">Belongs to the WD repeat PROPPIN family.</text>
</comment>
<evidence type="ECO:0000313" key="7">
    <source>
        <dbReference type="EMBL" id="OAO17639.1"/>
    </source>
</evidence>
<dbReference type="SMART" id="SM00320">
    <property type="entry name" value="WD40"/>
    <property type="match status" value="1"/>
</dbReference>
<comment type="caution">
    <text evidence="7">The sequence shown here is derived from an EMBL/GenBank/DDBJ whole genome shotgun (WGS) entry which is preliminary data.</text>
</comment>
<evidence type="ECO:0000256" key="1">
    <source>
        <dbReference type="ARBA" id="ARBA00005640"/>
    </source>
</evidence>
<dbReference type="Proteomes" id="UP000078348">
    <property type="component" value="Unassembled WGS sequence"/>
</dbReference>
<evidence type="ECO:0000256" key="4">
    <source>
        <dbReference type="ARBA" id="ARBA00022980"/>
    </source>
</evidence>
<keyword evidence="2" id="KW-0853">WD repeat</keyword>
<name>A0A196SP95_BLAHN</name>